<evidence type="ECO:0000313" key="3">
    <source>
        <dbReference type="EnsemblPlants" id="KQK01413"/>
    </source>
</evidence>
<proteinExistence type="predicted"/>
<dbReference type="Pfam" id="PF14547">
    <property type="entry name" value="Hydrophob_seed"/>
    <property type="match status" value="1"/>
</dbReference>
<reference evidence="2 3" key="1">
    <citation type="journal article" date="2010" name="Nature">
        <title>Genome sequencing and analysis of the model grass Brachypodium distachyon.</title>
        <authorList>
            <consortium name="International Brachypodium Initiative"/>
        </authorList>
    </citation>
    <scope>NUCLEOTIDE SEQUENCE [LARGE SCALE GENOMIC DNA]</scope>
    <source>
        <strain evidence="2 3">Bd21</strain>
    </source>
</reference>
<dbReference type="CDD" id="cd01958">
    <property type="entry name" value="HPS_like"/>
    <property type="match status" value="1"/>
</dbReference>
<dbReference type="AlphaFoldDB" id="A0A0Q3FTG9"/>
<evidence type="ECO:0000313" key="4">
    <source>
        <dbReference type="Proteomes" id="UP000008810"/>
    </source>
</evidence>
<dbReference type="STRING" id="15368.A0A0Q3FTG9"/>
<organism evidence="2">
    <name type="scientific">Brachypodium distachyon</name>
    <name type="common">Purple false brome</name>
    <name type="synonym">Trachynia distachya</name>
    <dbReference type="NCBI Taxonomy" id="15368"/>
    <lineage>
        <taxon>Eukaryota</taxon>
        <taxon>Viridiplantae</taxon>
        <taxon>Streptophyta</taxon>
        <taxon>Embryophyta</taxon>
        <taxon>Tracheophyta</taxon>
        <taxon>Spermatophyta</taxon>
        <taxon>Magnoliopsida</taxon>
        <taxon>Liliopsida</taxon>
        <taxon>Poales</taxon>
        <taxon>Poaceae</taxon>
        <taxon>BOP clade</taxon>
        <taxon>Pooideae</taxon>
        <taxon>Stipodae</taxon>
        <taxon>Brachypodieae</taxon>
        <taxon>Brachypodium</taxon>
    </lineage>
</organism>
<dbReference type="Gene3D" id="1.10.110.10">
    <property type="entry name" value="Plant lipid-transfer and hydrophobic proteins"/>
    <property type="match status" value="1"/>
</dbReference>
<feature type="domain" description="Hydrophobic seed protein" evidence="1">
    <location>
        <begin position="112"/>
        <end position="174"/>
    </location>
</feature>
<accession>A0A0Q3FTG9</accession>
<sequence length="193" mass="20168">MSEDHGNKLAGDHQDGSWRQAEDWVLNWTRVETGGDLATEMGPAIELRAPWRGEAQPCGDRHALVLNVVFFFTFSDACGCHCDGSCPRPGGGGGGGCGGGPSGGGGGRGGQCPIDALKLGVCARVVNGLINLELETPTKKTCCALIQGLLDMEAVMCLCTALRAHILGIHPVLRAYILCINLKFSTCPSTSLS</sequence>
<dbReference type="Proteomes" id="UP000008810">
    <property type="component" value="Chromosome 3"/>
</dbReference>
<dbReference type="InterPro" id="IPR036312">
    <property type="entry name" value="Bifun_inhib/LTP/seed_sf"/>
</dbReference>
<protein>
    <recommendedName>
        <fullName evidence="1">Hydrophobic seed protein domain-containing protein</fullName>
    </recommendedName>
</protein>
<dbReference type="SUPFAM" id="SSF47699">
    <property type="entry name" value="Bifunctional inhibitor/lipid-transfer protein/seed storage 2S albumin"/>
    <property type="match status" value="1"/>
</dbReference>
<dbReference type="OrthoDB" id="1935738at2759"/>
<reference evidence="3" key="3">
    <citation type="submission" date="2018-08" db="UniProtKB">
        <authorList>
            <consortium name="EnsemblPlants"/>
        </authorList>
    </citation>
    <scope>IDENTIFICATION</scope>
    <source>
        <strain evidence="3">cv. Bd21</strain>
    </source>
</reference>
<name>A0A0Q3FTG9_BRADI</name>
<dbReference type="InterPro" id="IPR027923">
    <property type="entry name" value="Hydrophob_seed_dom"/>
</dbReference>
<evidence type="ECO:0000313" key="2">
    <source>
        <dbReference type="EMBL" id="KQK01413.1"/>
    </source>
</evidence>
<dbReference type="InParanoid" id="A0A0Q3FTG9"/>
<dbReference type="PANTHER" id="PTHR31731">
    <property type="match status" value="1"/>
</dbReference>
<dbReference type="Gramene" id="KQK01413">
    <property type="protein sequence ID" value="KQK01413"/>
    <property type="gene ID" value="BRADI_3g55675v3"/>
</dbReference>
<gene>
    <name evidence="2" type="ORF">BRADI_3g55675v3</name>
</gene>
<keyword evidence="4" id="KW-1185">Reference proteome</keyword>
<reference evidence="2" key="2">
    <citation type="submission" date="2017-06" db="EMBL/GenBank/DDBJ databases">
        <title>WGS assembly of Brachypodium distachyon.</title>
        <authorList>
            <consortium name="The International Brachypodium Initiative"/>
            <person name="Lucas S."/>
            <person name="Harmon-Smith M."/>
            <person name="Lail K."/>
            <person name="Tice H."/>
            <person name="Grimwood J."/>
            <person name="Bruce D."/>
            <person name="Barry K."/>
            <person name="Shu S."/>
            <person name="Lindquist E."/>
            <person name="Wang M."/>
            <person name="Pitluck S."/>
            <person name="Vogel J.P."/>
            <person name="Garvin D.F."/>
            <person name="Mockler T.C."/>
            <person name="Schmutz J."/>
            <person name="Rokhsar D."/>
            <person name="Bevan M.W."/>
        </authorList>
    </citation>
    <scope>NUCLEOTIDE SEQUENCE</scope>
    <source>
        <strain evidence="2">Bd21</strain>
    </source>
</reference>
<dbReference type="InterPro" id="IPR051636">
    <property type="entry name" value="Plant_LTP/defense-related"/>
</dbReference>
<dbReference type="EMBL" id="CM000882">
    <property type="protein sequence ID" value="KQK01413.1"/>
    <property type="molecule type" value="Genomic_DNA"/>
</dbReference>
<dbReference type="EnsemblPlants" id="KQK01413">
    <property type="protein sequence ID" value="KQK01413"/>
    <property type="gene ID" value="BRADI_3g55675v3"/>
</dbReference>
<evidence type="ECO:0000259" key="1">
    <source>
        <dbReference type="Pfam" id="PF14547"/>
    </source>
</evidence>